<protein>
    <recommendedName>
        <fullName evidence="7">Coiled-coil protein</fullName>
    </recommendedName>
</protein>
<organism evidence="4 6">
    <name type="scientific">Fluoribacter gormanii</name>
    <dbReference type="NCBI Taxonomy" id="464"/>
    <lineage>
        <taxon>Bacteria</taxon>
        <taxon>Pseudomonadati</taxon>
        <taxon>Pseudomonadota</taxon>
        <taxon>Gammaproteobacteria</taxon>
        <taxon>Legionellales</taxon>
        <taxon>Legionellaceae</taxon>
        <taxon>Fluoribacter</taxon>
    </lineage>
</organism>
<dbReference type="RefSeq" id="WP_058467583.1">
    <property type="nucleotide sequence ID" value="NZ_CAAAIX010000021.1"/>
</dbReference>
<evidence type="ECO:0000313" key="6">
    <source>
        <dbReference type="Proteomes" id="UP000254374"/>
    </source>
</evidence>
<dbReference type="OrthoDB" id="5650734at2"/>
<evidence type="ECO:0000256" key="2">
    <source>
        <dbReference type="SAM" id="MobiDB-lite"/>
    </source>
</evidence>
<evidence type="ECO:0000313" key="4">
    <source>
        <dbReference type="EMBL" id="STO25134.1"/>
    </source>
</evidence>
<reference evidence="3 5" key="1">
    <citation type="submission" date="2017-01" db="EMBL/GenBank/DDBJ databases">
        <authorList>
            <person name="Varghese N."/>
            <person name="Submissions S."/>
        </authorList>
    </citation>
    <scope>NUCLEOTIDE SEQUENCE [LARGE SCALE GENOMIC DNA]</scope>
    <source>
        <strain evidence="3 5">ATCC 33342</strain>
    </source>
</reference>
<feature type="compositionally biased region" description="Basic and acidic residues" evidence="2">
    <location>
        <begin position="832"/>
        <end position="852"/>
    </location>
</feature>
<dbReference type="EMBL" id="FTNL01000022">
    <property type="protein sequence ID" value="SIR73787.1"/>
    <property type="molecule type" value="Genomic_DNA"/>
</dbReference>
<accession>A0A377GKJ3</accession>
<evidence type="ECO:0000256" key="1">
    <source>
        <dbReference type="SAM" id="Coils"/>
    </source>
</evidence>
<sequence>MELEQKNRIIKRFLKEESENPVAVELQDMDLALYTDLHKLLDHIDLHNNDLFNLQTLETDQDQWREFCGVIKYSATFEKGGSPPLLKSVDLKKAEEGIRYTLNAHDIIRLPKDNYYERPTSIPQDVDAELDDLIVNSRAKLYTLIQTFPEAKPFDASNLLQITALIQRHEEEIERLSNDNSEREEAEKKLNILLDLNKVNELKRINIAQDNGPDRCYCTLNENVGGVTEKISLISLESVKQQLSRLCNRAEGLSIEDYITEREHYKLSTQAIIKLPKHGDIKEVQHEAMALNISRLLELDTTAATTISHNGHPALFIPFEDIRLLSEFSLGKTFYAWLAGKTYTHYSTIKPLGEGFQADCFINDFGNVLGLLYLCSDTDTIGGNCQNKALRKAKSLFIFDQSIMETHKFILDSRLCLIPGEFLIKHTRHGLGRNRTIIEDSSMHSKFQSIVQLLSISDKIIQYISHIAWQHHKQQLRIKRQFKKPLIIEKQSELTTCLSDLVVLEKDAETLRARIMERLQSIEDMLPQTTGNAGFLEIRQALIFEKLLHNPILFSDDGRPFKYPWTHRQQNKIKKIDDLGDDLIQLTFSDKVSVAMLDFIKRRGGGDSITTTSAKTITLSKDHLAALREDLLHPEHQLVLESSTNYLDPVDLAIIKDAYNAGNRTYVMNTIRTYREKMNSMISADEKLKCITETEKQLKELIDAAYDRGFGMHVIKKFFFDAQQQLQKLMPPLKIPMNLNGAFIAALKLDRVSEFNSVVLEAVKHDKITDQLFTGFLDECILRAETATNYTQAQHQSRMLSSSAKKVMPQFEAVFMPWMHVLTTSLQHNELNHPESTDITETKHEKKEDDWIAKSSPNSSTLDMIQEEPIRMSCN</sequence>
<proteinExistence type="predicted"/>
<keyword evidence="5" id="KW-1185">Reference proteome</keyword>
<dbReference type="Proteomes" id="UP000254374">
    <property type="component" value="Unassembled WGS sequence"/>
</dbReference>
<dbReference type="Proteomes" id="UP000186808">
    <property type="component" value="Unassembled WGS sequence"/>
</dbReference>
<evidence type="ECO:0000313" key="3">
    <source>
        <dbReference type="EMBL" id="SIR73787.1"/>
    </source>
</evidence>
<dbReference type="EMBL" id="UGGV01000001">
    <property type="protein sequence ID" value="STO25134.1"/>
    <property type="molecule type" value="Genomic_DNA"/>
</dbReference>
<dbReference type="STRING" id="464.Lgor_1076"/>
<dbReference type="AlphaFoldDB" id="A0A377GKJ3"/>
<feature type="region of interest" description="Disordered" evidence="2">
    <location>
        <begin position="832"/>
        <end position="875"/>
    </location>
</feature>
<feature type="coiled-coil region" evidence="1">
    <location>
        <begin position="159"/>
        <end position="196"/>
    </location>
</feature>
<name>A0A377GKJ3_9GAMM</name>
<evidence type="ECO:0000313" key="5">
    <source>
        <dbReference type="Proteomes" id="UP000186808"/>
    </source>
</evidence>
<evidence type="ECO:0008006" key="7">
    <source>
        <dbReference type="Google" id="ProtNLM"/>
    </source>
</evidence>
<keyword evidence="1" id="KW-0175">Coiled coil</keyword>
<reference evidence="4 6" key="2">
    <citation type="submission" date="2018-06" db="EMBL/GenBank/DDBJ databases">
        <authorList>
            <consortium name="Pathogen Informatics"/>
            <person name="Doyle S."/>
        </authorList>
    </citation>
    <scope>NUCLEOTIDE SEQUENCE [LARGE SCALE GENOMIC DNA]</scope>
    <source>
        <strain evidence="4 6">NCTC11401</strain>
    </source>
</reference>
<gene>
    <name evidence="4" type="ORF">NCTC11401_01963</name>
    <name evidence="3" type="ORF">SAMN05421777_1224</name>
</gene>